<name>A0A1B6GV45_9HEMI</name>
<organism evidence="2">
    <name type="scientific">Cuerna arida</name>
    <dbReference type="NCBI Taxonomy" id="1464854"/>
    <lineage>
        <taxon>Eukaryota</taxon>
        <taxon>Metazoa</taxon>
        <taxon>Ecdysozoa</taxon>
        <taxon>Arthropoda</taxon>
        <taxon>Hexapoda</taxon>
        <taxon>Insecta</taxon>
        <taxon>Pterygota</taxon>
        <taxon>Neoptera</taxon>
        <taxon>Paraneoptera</taxon>
        <taxon>Hemiptera</taxon>
        <taxon>Auchenorrhyncha</taxon>
        <taxon>Membracoidea</taxon>
        <taxon>Cicadellidae</taxon>
        <taxon>Cicadellinae</taxon>
        <taxon>Proconiini</taxon>
        <taxon>Cuerna</taxon>
    </lineage>
</organism>
<feature type="compositionally biased region" description="Polar residues" evidence="1">
    <location>
        <begin position="80"/>
        <end position="90"/>
    </location>
</feature>
<gene>
    <name evidence="2" type="ORF">g.36604</name>
</gene>
<sequence length="212" mass="23803">SSSSSESAESSSSSSSESGEYSSSSQENVDSHNGATASLLDIDASIQNSHKSSNIKKEQLNELTDPKKGRKKRQYKEESISSSKINNFQDNMNLHKKIYQNGELNPVKDREEKDLSSENYILKNPKEVKDVEVNINRNIPIALKQHYFRPHLNQFPHAVAGSNLYGSYASAQSGFSPFGSNGEEGYEEEGEGEEFEEEEWKNNNENMKQLQL</sequence>
<feature type="compositionally biased region" description="Basic and acidic residues" evidence="1">
    <location>
        <begin position="55"/>
        <end position="67"/>
    </location>
</feature>
<feature type="compositionally biased region" description="Acidic residues" evidence="1">
    <location>
        <begin position="184"/>
        <end position="199"/>
    </location>
</feature>
<protein>
    <submittedName>
        <fullName evidence="2">Uncharacterized protein</fullName>
    </submittedName>
</protein>
<evidence type="ECO:0000256" key="1">
    <source>
        <dbReference type="SAM" id="MobiDB-lite"/>
    </source>
</evidence>
<dbReference type="EMBL" id="GECZ01003492">
    <property type="protein sequence ID" value="JAS66277.1"/>
    <property type="molecule type" value="Transcribed_RNA"/>
</dbReference>
<evidence type="ECO:0000313" key="2">
    <source>
        <dbReference type="EMBL" id="JAS66277.1"/>
    </source>
</evidence>
<accession>A0A1B6GV45</accession>
<feature type="compositionally biased region" description="Polar residues" evidence="1">
    <location>
        <begin position="26"/>
        <end position="36"/>
    </location>
</feature>
<feature type="region of interest" description="Disordered" evidence="1">
    <location>
        <begin position="1"/>
        <end position="90"/>
    </location>
</feature>
<feature type="region of interest" description="Disordered" evidence="1">
    <location>
        <begin position="176"/>
        <end position="212"/>
    </location>
</feature>
<feature type="non-terminal residue" evidence="2">
    <location>
        <position position="1"/>
    </location>
</feature>
<feature type="compositionally biased region" description="Low complexity" evidence="1">
    <location>
        <begin position="1"/>
        <end position="25"/>
    </location>
</feature>
<dbReference type="AlphaFoldDB" id="A0A1B6GV45"/>
<reference evidence="2" key="1">
    <citation type="submission" date="2015-11" db="EMBL/GenBank/DDBJ databases">
        <title>De novo transcriptome assembly of four potential Pierce s Disease insect vectors from Arizona vineyards.</title>
        <authorList>
            <person name="Tassone E.E."/>
        </authorList>
    </citation>
    <scope>NUCLEOTIDE SEQUENCE</scope>
</reference>
<proteinExistence type="predicted"/>